<evidence type="ECO:0000313" key="7">
    <source>
        <dbReference type="Proteomes" id="UP000237968"/>
    </source>
</evidence>
<organism evidence="6 7">
    <name type="scientific">Enhygromyxa salina</name>
    <dbReference type="NCBI Taxonomy" id="215803"/>
    <lineage>
        <taxon>Bacteria</taxon>
        <taxon>Pseudomonadati</taxon>
        <taxon>Myxococcota</taxon>
        <taxon>Polyangia</taxon>
        <taxon>Nannocystales</taxon>
        <taxon>Nannocystaceae</taxon>
        <taxon>Enhygromyxa</taxon>
    </lineage>
</organism>
<dbReference type="InterPro" id="IPR050565">
    <property type="entry name" value="LYPA1-2/EST-like"/>
</dbReference>
<dbReference type="EMBL" id="PVNK01000187">
    <property type="protein sequence ID" value="PRP93313.1"/>
    <property type="molecule type" value="Genomic_DNA"/>
</dbReference>
<dbReference type="AlphaFoldDB" id="A0A2S9XKD1"/>
<dbReference type="InterPro" id="IPR003140">
    <property type="entry name" value="PLipase/COase/thioEstase"/>
</dbReference>
<feature type="signal peptide" evidence="4">
    <location>
        <begin position="1"/>
        <end position="22"/>
    </location>
</feature>
<accession>A0A2S9XKD1</accession>
<sequence length="293" mass="31017">MRHASATIGAILVVMFAGACRAAPQPSEPAPRPAPAAEPAPVDPEPEPEPERWPEPELELEQIAGVHYLEVVTGDADADAELPMVVALHGNGAFPRLMEAALLQNPGDAEHPAAPYDAPARFIFLRGTEAVDPPGHARWFSITANEAQASAEQLAELSAQIEARSNTVADAIAALTEARPTVGKPIITGHSQGGILTFGLAVSHPEQFAAAFPVAGWLPAPLWPKQPANEVARKLRIVALHGADDTTVSFIESEAAVEALAKLGYDITLHPYPGVRHSFSPMLAELRALLERA</sequence>
<evidence type="ECO:0000256" key="3">
    <source>
        <dbReference type="SAM" id="MobiDB-lite"/>
    </source>
</evidence>
<dbReference type="PANTHER" id="PTHR10655">
    <property type="entry name" value="LYSOPHOSPHOLIPASE-RELATED"/>
    <property type="match status" value="1"/>
</dbReference>
<evidence type="ECO:0000259" key="5">
    <source>
        <dbReference type="Pfam" id="PF02230"/>
    </source>
</evidence>
<dbReference type="GO" id="GO:0016787">
    <property type="term" value="F:hydrolase activity"/>
    <property type="evidence" value="ECO:0007669"/>
    <property type="project" value="UniProtKB-KW"/>
</dbReference>
<dbReference type="Pfam" id="PF02230">
    <property type="entry name" value="Abhydrolase_2"/>
    <property type="match status" value="1"/>
</dbReference>
<protein>
    <submittedName>
        <fullName evidence="6">Putative hydrolase</fullName>
    </submittedName>
</protein>
<keyword evidence="7" id="KW-1185">Reference proteome</keyword>
<evidence type="ECO:0000256" key="2">
    <source>
        <dbReference type="ARBA" id="ARBA00022801"/>
    </source>
</evidence>
<dbReference type="OrthoDB" id="9787933at2"/>
<keyword evidence="2 6" id="KW-0378">Hydrolase</keyword>
<comment type="caution">
    <text evidence="6">The sequence shown here is derived from an EMBL/GenBank/DDBJ whole genome shotgun (WGS) entry which is preliminary data.</text>
</comment>
<evidence type="ECO:0000313" key="6">
    <source>
        <dbReference type="EMBL" id="PRP93313.1"/>
    </source>
</evidence>
<feature type="chain" id="PRO_5015473387" evidence="4">
    <location>
        <begin position="23"/>
        <end position="293"/>
    </location>
</feature>
<reference evidence="6 7" key="1">
    <citation type="submission" date="2018-03" db="EMBL/GenBank/DDBJ databases">
        <title>Draft Genome Sequences of the Obligatory Marine Myxobacteria Enhygromyxa salina SWB005.</title>
        <authorList>
            <person name="Poehlein A."/>
            <person name="Moghaddam J.A."/>
            <person name="Harms H."/>
            <person name="Alanjari M."/>
            <person name="Koenig G.M."/>
            <person name="Daniel R."/>
            <person name="Schaeberle T.F."/>
        </authorList>
    </citation>
    <scope>NUCLEOTIDE SEQUENCE [LARGE SCALE GENOMIC DNA]</scope>
    <source>
        <strain evidence="6 7">SWB005</strain>
    </source>
</reference>
<proteinExistence type="inferred from homology"/>
<feature type="domain" description="Phospholipase/carboxylesterase/thioesterase" evidence="5">
    <location>
        <begin position="79"/>
        <end position="281"/>
    </location>
</feature>
<feature type="region of interest" description="Disordered" evidence="3">
    <location>
        <begin position="23"/>
        <end position="54"/>
    </location>
</feature>
<gene>
    <name evidence="6" type="ORF">ENSA5_43350</name>
</gene>
<comment type="similarity">
    <text evidence="1">Belongs to the AB hydrolase superfamily. AB hydrolase 2 family.</text>
</comment>
<feature type="compositionally biased region" description="Pro residues" evidence="3">
    <location>
        <begin position="26"/>
        <end position="43"/>
    </location>
</feature>
<dbReference type="Proteomes" id="UP000237968">
    <property type="component" value="Unassembled WGS sequence"/>
</dbReference>
<dbReference type="Gene3D" id="3.40.50.1820">
    <property type="entry name" value="alpha/beta hydrolase"/>
    <property type="match status" value="1"/>
</dbReference>
<keyword evidence="4" id="KW-0732">Signal</keyword>
<dbReference type="InterPro" id="IPR029058">
    <property type="entry name" value="AB_hydrolase_fold"/>
</dbReference>
<dbReference type="RefSeq" id="WP_106393613.1">
    <property type="nucleotide sequence ID" value="NZ_PVNK01000187.1"/>
</dbReference>
<name>A0A2S9XKD1_9BACT</name>
<dbReference type="PROSITE" id="PS51257">
    <property type="entry name" value="PROKAR_LIPOPROTEIN"/>
    <property type="match status" value="1"/>
</dbReference>
<evidence type="ECO:0000256" key="4">
    <source>
        <dbReference type="SAM" id="SignalP"/>
    </source>
</evidence>
<evidence type="ECO:0000256" key="1">
    <source>
        <dbReference type="ARBA" id="ARBA00006499"/>
    </source>
</evidence>
<dbReference type="SUPFAM" id="SSF53474">
    <property type="entry name" value="alpha/beta-Hydrolases"/>
    <property type="match status" value="1"/>
</dbReference>
<dbReference type="PANTHER" id="PTHR10655:SF17">
    <property type="entry name" value="LYSOPHOSPHOLIPASE-LIKE PROTEIN 1"/>
    <property type="match status" value="1"/>
</dbReference>